<evidence type="ECO:0000259" key="10">
    <source>
        <dbReference type="PROSITE" id="PS51194"/>
    </source>
</evidence>
<dbReference type="InterPro" id="IPR041372">
    <property type="entry name" value="Cas3_C"/>
</dbReference>
<dbReference type="Pfam" id="PF22590">
    <property type="entry name" value="Cas3-like_C_2"/>
    <property type="match status" value="1"/>
</dbReference>
<dbReference type="InterPro" id="IPR006474">
    <property type="entry name" value="Helicase_Cas3_CRISPR-ass_core"/>
</dbReference>
<dbReference type="PROSITE" id="PS51643">
    <property type="entry name" value="HD_CAS3"/>
    <property type="match status" value="1"/>
</dbReference>
<dbReference type="InterPro" id="IPR038257">
    <property type="entry name" value="CRISPR-assoc_Cas3_HD_sf"/>
</dbReference>
<dbReference type="Proteomes" id="UP000523000">
    <property type="component" value="Unassembled WGS sequence"/>
</dbReference>
<feature type="domain" description="HD Cas3-type" evidence="11">
    <location>
        <begin position="24"/>
        <end position="220"/>
    </location>
</feature>
<evidence type="ECO:0000259" key="11">
    <source>
        <dbReference type="PROSITE" id="PS51643"/>
    </source>
</evidence>
<keyword evidence="7" id="KW-0347">Helicase</keyword>
<dbReference type="InterPro" id="IPR054712">
    <property type="entry name" value="Cas3-like_dom"/>
</dbReference>
<evidence type="ECO:0000313" key="13">
    <source>
        <dbReference type="Proteomes" id="UP000523000"/>
    </source>
</evidence>
<dbReference type="GO" id="GO:0046872">
    <property type="term" value="F:metal ion binding"/>
    <property type="evidence" value="ECO:0007669"/>
    <property type="project" value="UniProtKB-KW"/>
</dbReference>
<dbReference type="Pfam" id="PF04851">
    <property type="entry name" value="ResIII"/>
    <property type="match status" value="1"/>
</dbReference>
<dbReference type="PANTHER" id="PTHR47963">
    <property type="entry name" value="DEAD-BOX ATP-DEPENDENT RNA HELICASE 47, MITOCHONDRIAL"/>
    <property type="match status" value="1"/>
</dbReference>
<keyword evidence="5" id="KW-0547">Nucleotide-binding</keyword>
<dbReference type="InterPro" id="IPR014001">
    <property type="entry name" value="Helicase_ATP-bd"/>
</dbReference>
<dbReference type="InterPro" id="IPR001650">
    <property type="entry name" value="Helicase_C-like"/>
</dbReference>
<sequence length="959" mass="106097">MRDKVSGHIRPELWAKTNRKDMPDELLHLSLHAHGLDAAASARQIWQHLAPGLRARISSDLSSTPEDAEKLVAFLAASHDVGKASPHFQEQVPSLYARIDSEVYSRNDRWGDYDLLPHSVLGMANISRWLQEQQGYSMRISLSLSMVSGGHHGRFPDASTVSGLACAPSISGWSDAQFDLLNAWLEDSDAEAVLDKLRNIGIKPRSQVLLTGIVILADWASSNAGIFDLETDGMPRDRSSRLRRAFKSLGLPEAWAFGKAPDTVMDYFEKRFELPSGAVPNAVQNALYELVQHRDTASLYVVEAPTGSGKTEMALAAAEAIAGKMGLDGMVFALPTMATTDAIMNRCLGWLQKTIADGTGTPTFSLGHSKSQYNESYAALPIQRMNAPLIHDDDDGNGGHDAIVHHFYSDRKRVLQPNIAVVTIDQILMAALNTKHYCLRHLGLASKIVIIDEVHAADSHMAEFLKRSLEWLALYEVPVILMTATLPWAQKHALIEAYYGPIRMRQEKAGLEGVADVEVVVKALPQDGGYPRITVAGEDGIQSIDIPLESDPKGYRLVKVEDDLERLWEAMEPRLASGGIVGIVCNTIRRAQDAYAFFNDKTGGAASLLHSRFLTADRLRLEEDLLSFLGPPRNGVNRPSLRVVVGTSVLEQSLDIDFDLLVTDIAPMDLLIQRVGRLHRHRRDRRPAAMGTPEVWVRGLSSWNDSNPTLERSAAAIYQEYALFSTLAILERESAWEKGVQLPHQAATLVQQAYGDDVVFPAEWTHNKDELAQKAHLADAKKRQRALTGLIPRPGTKLNLLLDSAGIKPMLGQVTTGLAAAAREEAAAVSSVRDIEDSFEVILMRRTPDGISGFEWQEKLANVNLTDQARIDDPTMARDIMRNSIRLPLEFSRSFEDFDRTLTELEQQGVASWQEEKLLKGQLVLFLDEHSRGTLAGRDLSYDKHLGLIVVNPTKEHTL</sequence>
<keyword evidence="8" id="KW-0067">ATP-binding</keyword>
<keyword evidence="13" id="KW-1185">Reference proteome</keyword>
<comment type="similarity">
    <text evidence="2">In the central section; belongs to the CRISPR-associated helicase Cas3 family.</text>
</comment>
<evidence type="ECO:0000256" key="3">
    <source>
        <dbReference type="ARBA" id="ARBA00022722"/>
    </source>
</evidence>
<organism evidence="12 13">
    <name type="scientific">Paeniglutamicibacter cryotolerans</name>
    <dbReference type="NCBI Taxonomy" id="670079"/>
    <lineage>
        <taxon>Bacteria</taxon>
        <taxon>Bacillati</taxon>
        <taxon>Actinomycetota</taxon>
        <taxon>Actinomycetes</taxon>
        <taxon>Micrococcales</taxon>
        <taxon>Micrococcaceae</taxon>
        <taxon>Paeniglutamicibacter</taxon>
    </lineage>
</organism>
<dbReference type="AlphaFoldDB" id="A0A839QU56"/>
<dbReference type="InterPro" id="IPR050547">
    <property type="entry name" value="DEAD_box_RNA_helicases"/>
</dbReference>
<dbReference type="GO" id="GO:0003723">
    <property type="term" value="F:RNA binding"/>
    <property type="evidence" value="ECO:0007669"/>
    <property type="project" value="TreeGrafter"/>
</dbReference>
<protein>
    <submittedName>
        <fullName evidence="12">CRISPR-associated helicase Cas3/CRISPR-associated endonuclease Cas3-HD</fullName>
    </submittedName>
</protein>
<dbReference type="PROSITE" id="PS51194">
    <property type="entry name" value="HELICASE_CTER"/>
    <property type="match status" value="1"/>
</dbReference>
<evidence type="ECO:0000256" key="6">
    <source>
        <dbReference type="ARBA" id="ARBA00022801"/>
    </source>
</evidence>
<dbReference type="CDD" id="cd09641">
    <property type="entry name" value="Cas3''_I"/>
    <property type="match status" value="1"/>
</dbReference>
<dbReference type="SMART" id="SM00490">
    <property type="entry name" value="HELICc"/>
    <property type="match status" value="1"/>
</dbReference>
<dbReference type="Gene3D" id="3.40.50.300">
    <property type="entry name" value="P-loop containing nucleotide triphosphate hydrolases"/>
    <property type="match status" value="2"/>
</dbReference>
<dbReference type="Gene3D" id="1.10.3210.30">
    <property type="match status" value="1"/>
</dbReference>
<dbReference type="GO" id="GO:0004519">
    <property type="term" value="F:endonuclease activity"/>
    <property type="evidence" value="ECO:0007669"/>
    <property type="project" value="UniProtKB-KW"/>
</dbReference>
<dbReference type="InterPro" id="IPR006935">
    <property type="entry name" value="Helicase/UvrB_N"/>
</dbReference>
<dbReference type="EMBL" id="JACHVS010000002">
    <property type="protein sequence ID" value="MBB2997496.1"/>
    <property type="molecule type" value="Genomic_DNA"/>
</dbReference>
<keyword evidence="4" id="KW-0479">Metal-binding</keyword>
<dbReference type="SUPFAM" id="SSF52540">
    <property type="entry name" value="P-loop containing nucleoside triphosphate hydrolases"/>
    <property type="match status" value="1"/>
</dbReference>
<dbReference type="NCBIfam" id="TIGR01587">
    <property type="entry name" value="cas3_core"/>
    <property type="match status" value="1"/>
</dbReference>
<dbReference type="InterPro" id="IPR027417">
    <property type="entry name" value="P-loop_NTPase"/>
</dbReference>
<name>A0A839QU56_9MICC</name>
<dbReference type="GO" id="GO:0005524">
    <property type="term" value="F:ATP binding"/>
    <property type="evidence" value="ECO:0007669"/>
    <property type="project" value="UniProtKB-KW"/>
</dbReference>
<evidence type="ECO:0000256" key="2">
    <source>
        <dbReference type="ARBA" id="ARBA00009046"/>
    </source>
</evidence>
<dbReference type="Pfam" id="PF18395">
    <property type="entry name" value="Cas3_C"/>
    <property type="match status" value="1"/>
</dbReference>
<comment type="similarity">
    <text evidence="1">In the N-terminal section; belongs to the CRISPR-associated nuclease Cas3-HD family.</text>
</comment>
<keyword evidence="12" id="KW-0255">Endonuclease</keyword>
<evidence type="ECO:0000256" key="9">
    <source>
        <dbReference type="ARBA" id="ARBA00023118"/>
    </source>
</evidence>
<dbReference type="GO" id="GO:0051607">
    <property type="term" value="P:defense response to virus"/>
    <property type="evidence" value="ECO:0007669"/>
    <property type="project" value="UniProtKB-KW"/>
</dbReference>
<evidence type="ECO:0000256" key="8">
    <source>
        <dbReference type="ARBA" id="ARBA00022840"/>
    </source>
</evidence>
<evidence type="ECO:0000256" key="4">
    <source>
        <dbReference type="ARBA" id="ARBA00022723"/>
    </source>
</evidence>
<dbReference type="GO" id="GO:0003677">
    <property type="term" value="F:DNA binding"/>
    <property type="evidence" value="ECO:0007669"/>
    <property type="project" value="InterPro"/>
</dbReference>
<feature type="domain" description="Helicase C-terminal" evidence="10">
    <location>
        <begin position="563"/>
        <end position="735"/>
    </location>
</feature>
<dbReference type="RefSeq" id="WP_183513045.1">
    <property type="nucleotide sequence ID" value="NZ_BAABGK010000012.1"/>
</dbReference>
<comment type="caution">
    <text evidence="12">The sequence shown here is derived from an EMBL/GenBank/DDBJ whole genome shotgun (WGS) entry which is preliminary data.</text>
</comment>
<proteinExistence type="inferred from homology"/>
<gene>
    <name evidence="12" type="ORF">E9229_003743</name>
</gene>
<evidence type="ECO:0000256" key="5">
    <source>
        <dbReference type="ARBA" id="ARBA00022741"/>
    </source>
</evidence>
<keyword evidence="9" id="KW-0051">Antiviral defense</keyword>
<evidence type="ECO:0000313" key="12">
    <source>
        <dbReference type="EMBL" id="MBB2997496.1"/>
    </source>
</evidence>
<dbReference type="InterPro" id="IPR006483">
    <property type="entry name" value="CRISPR-assoc_Cas3_HD"/>
</dbReference>
<dbReference type="PANTHER" id="PTHR47963:SF9">
    <property type="entry name" value="CRISPR-ASSOCIATED ENDONUCLEASE_HELICASE CAS3"/>
    <property type="match status" value="1"/>
</dbReference>
<keyword evidence="3" id="KW-0540">Nuclease</keyword>
<reference evidence="12 13" key="1">
    <citation type="submission" date="2020-08" db="EMBL/GenBank/DDBJ databases">
        <title>Sequencing the genomes of 1000 actinobacteria strains.</title>
        <authorList>
            <person name="Klenk H.-P."/>
        </authorList>
    </citation>
    <scope>NUCLEOTIDE SEQUENCE [LARGE SCALE GENOMIC DNA]</scope>
    <source>
        <strain evidence="12 13">DSM 22826</strain>
    </source>
</reference>
<evidence type="ECO:0000256" key="7">
    <source>
        <dbReference type="ARBA" id="ARBA00022806"/>
    </source>
</evidence>
<accession>A0A839QU56</accession>
<dbReference type="SMART" id="SM00487">
    <property type="entry name" value="DEXDc"/>
    <property type="match status" value="1"/>
</dbReference>
<dbReference type="Pfam" id="PF18019">
    <property type="entry name" value="Cas3_HD"/>
    <property type="match status" value="1"/>
</dbReference>
<dbReference type="GO" id="GO:0016787">
    <property type="term" value="F:hydrolase activity"/>
    <property type="evidence" value="ECO:0007669"/>
    <property type="project" value="UniProtKB-KW"/>
</dbReference>
<dbReference type="GO" id="GO:0003724">
    <property type="term" value="F:RNA helicase activity"/>
    <property type="evidence" value="ECO:0007669"/>
    <property type="project" value="TreeGrafter"/>
</dbReference>
<keyword evidence="6" id="KW-0378">Hydrolase</keyword>
<evidence type="ECO:0000256" key="1">
    <source>
        <dbReference type="ARBA" id="ARBA00006847"/>
    </source>
</evidence>
<dbReference type="NCBIfam" id="TIGR01596">
    <property type="entry name" value="cas3_HD"/>
    <property type="match status" value="1"/>
</dbReference>